<sequence>MVLSWRKATIHLKQEKVLLEAQQTMGKLSYYHPQQQVYATQARRTGNRKKASKKLPTWKEKLKVGPKDDTNTRSESIRRMRRMLDPTEYASYSRFYQESAKEVSWNEPNCRATKPAPAKIRVGLSESNLEPRGRMYNDQSPRGSQICRDKPETCYCVESSDEDIEKGTINGIEIANCNSRDASRATGKKSVLTRDVPVPPVTSDQVSFKLQNIHPSAESEGHSYRDHLPVLPELRDQPQSTNTKAAENVLPLFDDEVEAGKITNQTNHIDISPHRVRFAPDLRSTQAANTLVQAPCADQNESFVERGGRDPDLRRNPQALVAESREYAYDVRLARGANPVMFNSSLCLAPAPVSDRIDQQHQPRVVKTRRTGRKKQIKVVNSGSIEERPLADILELNDRGEANLSEYSETHAKTTWNAGDVWDASVLKEMVTFYADSVMAHAGESIGQKTTRVRVCYRMARDFALLQNDFYIGELQEVYDANFKGASINLSRSAVDAGKLEEETRLELFLEQLVESHPAYREYIDLSLRRNDAHSPAPVRALNWLAQHHLRPQLTLQKRARARQRKAKTHWIWEPMPAEMDIALEKLLPAIKKYMRVLGQFFLRQAVQSSSTTDKPQDCRMSRTAFISLMKQLRVFPQLFHRRELENAVRLSCCSSPEAEELNFPEFIEALVRCSCNLRWGELDEGKHASESSSGNTVVVIKFVMLIFAMEGQGSVLKKRNEDVSAILGFLGQQQKKQQAEKLFRFRKMLAENKRRSRASKNHQLPSVWNQVRLQFSPKRSPTKSQDTFHELTESWDGGSPRHVSTEPFVFDAQTNQPFDLDVPPSPNVDAIAQQSQQGSVGFVNTGQDGDHLSGGSVDGASFRPPSSSELLPSTFVLGATSKVVGQSEATALQEELAAAMELNTAPTVHRELEESIPATRDSDSLATTASVEFVVNSEQVRHCTASPQSTALVEPMEKDEFLREILDSIGDVELMLSQPKFTGSNYSKHGRIQSRKTLTSTSVESTHGEDNADLMEGFLSLSELAGGNLVQDWQHHHDSTLSSNADADCEAQVRDPMLNCLTDLERFTESTDHASLVAIASMAGLPFTQDPAPQVICLARDP</sequence>
<keyword evidence="2" id="KW-1185">Reference proteome</keyword>
<protein>
    <submittedName>
        <fullName evidence="1">Uncharacterized protein</fullName>
    </submittedName>
</protein>
<dbReference type="AlphaFoldDB" id="A0A8T1W4A8"/>
<name>A0A8T1W4A8_9STRA</name>
<gene>
    <name evidence="1" type="ORF">PHYPSEUDO_013195</name>
</gene>
<proteinExistence type="predicted"/>
<accession>A0A8T1W4A8</accession>
<dbReference type="Proteomes" id="UP000694044">
    <property type="component" value="Unassembled WGS sequence"/>
</dbReference>
<reference evidence="1" key="1">
    <citation type="submission" date="2021-02" db="EMBL/GenBank/DDBJ databases">
        <authorList>
            <person name="Palmer J.M."/>
        </authorList>
    </citation>
    <scope>NUCLEOTIDE SEQUENCE</scope>
    <source>
        <strain evidence="1">SCRP734</strain>
    </source>
</reference>
<dbReference type="OrthoDB" id="168382at2759"/>
<evidence type="ECO:0000313" key="1">
    <source>
        <dbReference type="EMBL" id="KAG7388076.1"/>
    </source>
</evidence>
<comment type="caution">
    <text evidence="1">The sequence shown here is derived from an EMBL/GenBank/DDBJ whole genome shotgun (WGS) entry which is preliminary data.</text>
</comment>
<evidence type="ECO:0000313" key="2">
    <source>
        <dbReference type="Proteomes" id="UP000694044"/>
    </source>
</evidence>
<organism evidence="1 2">
    <name type="scientific">Phytophthora pseudosyringae</name>
    <dbReference type="NCBI Taxonomy" id="221518"/>
    <lineage>
        <taxon>Eukaryota</taxon>
        <taxon>Sar</taxon>
        <taxon>Stramenopiles</taxon>
        <taxon>Oomycota</taxon>
        <taxon>Peronosporomycetes</taxon>
        <taxon>Peronosporales</taxon>
        <taxon>Peronosporaceae</taxon>
        <taxon>Phytophthora</taxon>
    </lineage>
</organism>
<dbReference type="EMBL" id="JAGDFM010000067">
    <property type="protein sequence ID" value="KAG7388076.1"/>
    <property type="molecule type" value="Genomic_DNA"/>
</dbReference>